<dbReference type="InterPro" id="IPR036291">
    <property type="entry name" value="NAD(P)-bd_dom_sf"/>
</dbReference>
<dbReference type="GO" id="GO:0008202">
    <property type="term" value="P:steroid metabolic process"/>
    <property type="evidence" value="ECO:0007669"/>
    <property type="project" value="TreeGrafter"/>
</dbReference>
<sequence length="157" mass="17826">MVLDSWRRPSGGKMSWFNLNYYLLSSFLTFQVLNWSRAIWPLLWDVLSYFLVLAACYWACFVTYRYLKRYHLAFNVASYKKAVLITGCDTGFGNMLARKLVSHGFQVLAGCLDPASSNATKLAEVHNVNVFPLDVTSEKSLHEALRVVSLQLESTGN</sequence>
<dbReference type="PANTHER" id="PTHR43313:SF36">
    <property type="entry name" value="D-BETA-HYDROXYBUTYRATE DEHYDROGENASE, MITOCHONDRIAL"/>
    <property type="match status" value="1"/>
</dbReference>
<feature type="transmembrane region" description="Helical" evidence="1">
    <location>
        <begin position="21"/>
        <end position="40"/>
    </location>
</feature>
<name>A0A1V9XSW8_9ACAR</name>
<protein>
    <submittedName>
        <fullName evidence="2">17-beta-hydroxysteroid dehydrogenase type 6-like</fullName>
    </submittedName>
</protein>
<keyword evidence="1" id="KW-1133">Transmembrane helix</keyword>
<gene>
    <name evidence="2" type="ORF">BIW11_07717</name>
</gene>
<comment type="caution">
    <text evidence="2">The sequence shown here is derived from an EMBL/GenBank/DDBJ whole genome shotgun (WGS) entry which is preliminary data.</text>
</comment>
<proteinExistence type="predicted"/>
<evidence type="ECO:0000313" key="3">
    <source>
        <dbReference type="Proteomes" id="UP000192247"/>
    </source>
</evidence>
<dbReference type="EMBL" id="MNPL01004695">
    <property type="protein sequence ID" value="OQR76541.1"/>
    <property type="molecule type" value="Genomic_DNA"/>
</dbReference>
<dbReference type="Proteomes" id="UP000192247">
    <property type="component" value="Unassembled WGS sequence"/>
</dbReference>
<evidence type="ECO:0000313" key="2">
    <source>
        <dbReference type="EMBL" id="OQR76541.1"/>
    </source>
</evidence>
<dbReference type="AlphaFoldDB" id="A0A1V9XSW8"/>
<dbReference type="Pfam" id="PF00106">
    <property type="entry name" value="adh_short"/>
    <property type="match status" value="1"/>
</dbReference>
<reference evidence="2 3" key="1">
    <citation type="journal article" date="2017" name="Gigascience">
        <title>Draft genome of the honey bee ectoparasitic mite, Tropilaelaps mercedesae, is shaped by the parasitic life history.</title>
        <authorList>
            <person name="Dong X."/>
            <person name="Armstrong S.D."/>
            <person name="Xia D."/>
            <person name="Makepeace B.L."/>
            <person name="Darby A.C."/>
            <person name="Kadowaki T."/>
        </authorList>
    </citation>
    <scope>NUCLEOTIDE SEQUENCE [LARGE SCALE GENOMIC DNA]</scope>
    <source>
        <strain evidence="2">Wuxi-XJTLU</strain>
    </source>
</reference>
<dbReference type="Gene3D" id="3.40.50.720">
    <property type="entry name" value="NAD(P)-binding Rossmann-like Domain"/>
    <property type="match status" value="1"/>
</dbReference>
<dbReference type="InParanoid" id="A0A1V9XSW8"/>
<dbReference type="GO" id="GO:0016491">
    <property type="term" value="F:oxidoreductase activity"/>
    <property type="evidence" value="ECO:0007669"/>
    <property type="project" value="TreeGrafter"/>
</dbReference>
<organism evidence="2 3">
    <name type="scientific">Tropilaelaps mercedesae</name>
    <dbReference type="NCBI Taxonomy" id="418985"/>
    <lineage>
        <taxon>Eukaryota</taxon>
        <taxon>Metazoa</taxon>
        <taxon>Ecdysozoa</taxon>
        <taxon>Arthropoda</taxon>
        <taxon>Chelicerata</taxon>
        <taxon>Arachnida</taxon>
        <taxon>Acari</taxon>
        <taxon>Parasitiformes</taxon>
        <taxon>Mesostigmata</taxon>
        <taxon>Gamasina</taxon>
        <taxon>Dermanyssoidea</taxon>
        <taxon>Laelapidae</taxon>
        <taxon>Tropilaelaps</taxon>
    </lineage>
</organism>
<feature type="transmembrane region" description="Helical" evidence="1">
    <location>
        <begin position="46"/>
        <end position="67"/>
    </location>
</feature>
<keyword evidence="1" id="KW-0812">Transmembrane</keyword>
<dbReference type="PANTHER" id="PTHR43313">
    <property type="entry name" value="SHORT-CHAIN DEHYDROGENASE/REDUCTASE FAMILY 9C"/>
    <property type="match status" value="1"/>
</dbReference>
<accession>A0A1V9XSW8</accession>
<dbReference type="SUPFAM" id="SSF51735">
    <property type="entry name" value="NAD(P)-binding Rossmann-fold domains"/>
    <property type="match status" value="1"/>
</dbReference>
<dbReference type="InterPro" id="IPR002347">
    <property type="entry name" value="SDR_fam"/>
</dbReference>
<dbReference type="STRING" id="418985.A0A1V9XSW8"/>
<feature type="non-terminal residue" evidence="2">
    <location>
        <position position="157"/>
    </location>
</feature>
<dbReference type="OrthoDB" id="6422490at2759"/>
<keyword evidence="1" id="KW-0472">Membrane</keyword>
<keyword evidence="3" id="KW-1185">Reference proteome</keyword>
<evidence type="ECO:0000256" key="1">
    <source>
        <dbReference type="SAM" id="Phobius"/>
    </source>
</evidence>